<dbReference type="Gene3D" id="2.60.200.40">
    <property type="match status" value="1"/>
</dbReference>
<accession>A0A1T4K273</accession>
<dbReference type="RefSeq" id="WP_078767755.1">
    <property type="nucleotide sequence ID" value="NZ_FUWW01000002.1"/>
</dbReference>
<dbReference type="SUPFAM" id="SSF111331">
    <property type="entry name" value="NAD kinase/diacylglycerol kinase-like"/>
    <property type="match status" value="1"/>
</dbReference>
<proteinExistence type="inferred from homology"/>
<dbReference type="Proteomes" id="UP000190657">
    <property type="component" value="Unassembled WGS sequence"/>
</dbReference>
<dbReference type="AlphaFoldDB" id="A0A1T4K273"/>
<protein>
    <submittedName>
        <fullName evidence="10">Lipid kinase, YegS/Rv2252/BmrU family</fullName>
    </submittedName>
</protein>
<organism evidence="10 11">
    <name type="scientific">Eubacterium coprostanoligenes</name>
    <dbReference type="NCBI Taxonomy" id="290054"/>
    <lineage>
        <taxon>Bacteria</taxon>
        <taxon>Bacillati</taxon>
        <taxon>Bacillota</taxon>
        <taxon>Clostridia</taxon>
        <taxon>Eubacteriales</taxon>
        <taxon>Eubacteriaceae</taxon>
        <taxon>Eubacterium</taxon>
    </lineage>
</organism>
<feature type="domain" description="DAGKc" evidence="9">
    <location>
        <begin position="1"/>
        <end position="138"/>
    </location>
</feature>
<evidence type="ECO:0000259" key="9">
    <source>
        <dbReference type="PROSITE" id="PS50146"/>
    </source>
</evidence>
<dbReference type="Gene3D" id="3.40.50.10330">
    <property type="entry name" value="Probable inorganic polyphosphate/atp-NAD kinase, domain 1"/>
    <property type="match status" value="1"/>
</dbReference>
<dbReference type="InterPro" id="IPR016064">
    <property type="entry name" value="NAD/diacylglycerol_kinase_sf"/>
</dbReference>
<keyword evidence="7" id="KW-0594">Phospholipid biosynthesis</keyword>
<evidence type="ECO:0000256" key="8">
    <source>
        <dbReference type="ARBA" id="ARBA00023264"/>
    </source>
</evidence>
<gene>
    <name evidence="10" type="ORF">SAMN02745114_00252</name>
</gene>
<comment type="similarity">
    <text evidence="2">Belongs to the diacylglycerol/lipid kinase family.</text>
</comment>
<evidence type="ECO:0000256" key="7">
    <source>
        <dbReference type="ARBA" id="ARBA00023209"/>
    </source>
</evidence>
<keyword evidence="8" id="KW-1208">Phospholipid metabolism</keyword>
<reference evidence="10 11" key="1">
    <citation type="submission" date="2017-02" db="EMBL/GenBank/DDBJ databases">
        <authorList>
            <person name="Peterson S.W."/>
        </authorList>
    </citation>
    <scope>NUCLEOTIDE SEQUENCE [LARGE SCALE GENOMIC DNA]</scope>
    <source>
        <strain evidence="10 11">ATCC 51222</strain>
    </source>
</reference>
<evidence type="ECO:0000256" key="3">
    <source>
        <dbReference type="ARBA" id="ARBA00022679"/>
    </source>
</evidence>
<keyword evidence="3" id="KW-0808">Transferase</keyword>
<keyword evidence="11" id="KW-1185">Reference proteome</keyword>
<evidence type="ECO:0000256" key="6">
    <source>
        <dbReference type="ARBA" id="ARBA00022840"/>
    </source>
</evidence>
<dbReference type="InterPro" id="IPR017438">
    <property type="entry name" value="ATP-NAD_kinase_N"/>
</dbReference>
<comment type="cofactor">
    <cofactor evidence="1">
        <name>Mg(2+)</name>
        <dbReference type="ChEBI" id="CHEBI:18420"/>
    </cofactor>
</comment>
<dbReference type="PROSITE" id="PS50146">
    <property type="entry name" value="DAGK"/>
    <property type="match status" value="1"/>
</dbReference>
<dbReference type="OrthoDB" id="142078at2"/>
<dbReference type="GO" id="GO:0008654">
    <property type="term" value="P:phospholipid biosynthetic process"/>
    <property type="evidence" value="ECO:0007669"/>
    <property type="project" value="UniProtKB-KW"/>
</dbReference>
<dbReference type="SMART" id="SM00046">
    <property type="entry name" value="DAGKc"/>
    <property type="match status" value="1"/>
</dbReference>
<sequence length="319" mass="34868">MKYVFVVNPIAGNDNKKKLLYRIKSAFRQIDDDMIIEETHKPGDAKIISAEYAKQYGADCVIVTCGGDGTVHEVVNGLAGTDTPMMVLPLGMGNDFAKKIYDTKTINVENVIKSFGLYNGKIKYDIKPIDIIDYNGEKGVNVLSFGLDTLVETMGRKIAAKAPFLGHHAYKVAVAPIIAKPIHYTISYKLNCVDKATGSEFTVEQSNKDYALMAICNASWYGGSFCPAPNSVLDDGLLDVCLVDGVSLAKALKLIPKYSSGTLNENTDSVCTNYYIKSGKVYMEDGSPLIGNCDGENFNYSELEFKVEPKAVKLCVIKD</sequence>
<dbReference type="GO" id="GO:0016301">
    <property type="term" value="F:kinase activity"/>
    <property type="evidence" value="ECO:0007669"/>
    <property type="project" value="UniProtKB-KW"/>
</dbReference>
<dbReference type="Pfam" id="PF00781">
    <property type="entry name" value="DAGK_cat"/>
    <property type="match status" value="1"/>
</dbReference>
<keyword evidence="4" id="KW-0547">Nucleotide-binding</keyword>
<dbReference type="STRING" id="290054.SAMN02745114_00252"/>
<name>A0A1T4K273_9FIRM</name>
<keyword evidence="7" id="KW-0443">Lipid metabolism</keyword>
<dbReference type="Pfam" id="PF19279">
    <property type="entry name" value="YegS_C"/>
    <property type="match status" value="1"/>
</dbReference>
<dbReference type="InterPro" id="IPR045540">
    <property type="entry name" value="YegS/DAGK_C"/>
</dbReference>
<dbReference type="EMBL" id="FUWW01000002">
    <property type="protein sequence ID" value="SJZ36541.1"/>
    <property type="molecule type" value="Genomic_DNA"/>
</dbReference>
<evidence type="ECO:0000256" key="1">
    <source>
        <dbReference type="ARBA" id="ARBA00001946"/>
    </source>
</evidence>
<dbReference type="PANTHER" id="PTHR12358:SF54">
    <property type="entry name" value="SPHINGOSINE KINASE RELATED PROTEIN"/>
    <property type="match status" value="1"/>
</dbReference>
<dbReference type="InterPro" id="IPR050187">
    <property type="entry name" value="Lipid_Phosphate_FormReg"/>
</dbReference>
<evidence type="ECO:0000256" key="2">
    <source>
        <dbReference type="ARBA" id="ARBA00005983"/>
    </source>
</evidence>
<dbReference type="GO" id="GO:0005524">
    <property type="term" value="F:ATP binding"/>
    <property type="evidence" value="ECO:0007669"/>
    <property type="project" value="UniProtKB-KW"/>
</dbReference>
<evidence type="ECO:0000313" key="10">
    <source>
        <dbReference type="EMBL" id="SJZ36541.1"/>
    </source>
</evidence>
<evidence type="ECO:0000313" key="11">
    <source>
        <dbReference type="Proteomes" id="UP000190657"/>
    </source>
</evidence>
<keyword evidence="5 10" id="KW-0418">Kinase</keyword>
<evidence type="ECO:0000256" key="4">
    <source>
        <dbReference type="ARBA" id="ARBA00022741"/>
    </source>
</evidence>
<keyword evidence="6" id="KW-0067">ATP-binding</keyword>
<dbReference type="InterPro" id="IPR001206">
    <property type="entry name" value="Diacylglycerol_kinase_cat_dom"/>
</dbReference>
<keyword evidence="7" id="KW-0444">Lipid biosynthesis</keyword>
<dbReference type="PANTHER" id="PTHR12358">
    <property type="entry name" value="SPHINGOSINE KINASE"/>
    <property type="match status" value="1"/>
</dbReference>
<evidence type="ECO:0000256" key="5">
    <source>
        <dbReference type="ARBA" id="ARBA00022777"/>
    </source>
</evidence>